<evidence type="ECO:0000313" key="1">
    <source>
        <dbReference type="EMBL" id="KEZ12016.1"/>
    </source>
</evidence>
<reference evidence="1 2" key="1">
    <citation type="submission" date="2014-03" db="EMBL/GenBank/DDBJ databases">
        <title>Genome sequence of Sphingobium yanoikuyae B1.</title>
        <authorList>
            <person name="Gan H.M."/>
            <person name="Gan H.Y."/>
            <person name="Savka M.A."/>
        </authorList>
    </citation>
    <scope>NUCLEOTIDE SEQUENCE [LARGE SCALE GENOMIC DNA]</scope>
    <source>
        <strain evidence="1 2">B1</strain>
    </source>
</reference>
<accession>A0A084E224</accession>
<gene>
    <name evidence="1" type="ORF">CP98_05280</name>
</gene>
<dbReference type="eggNOG" id="ENOG5032MMB">
    <property type="taxonomic scope" value="Bacteria"/>
</dbReference>
<dbReference type="RefSeq" id="WP_037523445.1">
    <property type="nucleotide sequence ID" value="NZ_JGVR01000082.1"/>
</dbReference>
<dbReference type="PATRIC" id="fig|13690.10.peg.5471"/>
<proteinExistence type="predicted"/>
<name>A0A084E224_SPHYA</name>
<dbReference type="EMBL" id="JGVR01000082">
    <property type="protein sequence ID" value="KEZ12016.1"/>
    <property type="molecule type" value="Genomic_DNA"/>
</dbReference>
<evidence type="ECO:0008006" key="3">
    <source>
        <dbReference type="Google" id="ProtNLM"/>
    </source>
</evidence>
<protein>
    <recommendedName>
        <fullName evidence="3">SGNH/GDSL hydrolase family protein</fullName>
    </recommendedName>
</protein>
<sequence>MFECLILGDSTGVGTARAINARYAQQCDVQATERATAAQILAWRRPAKRYGTSIFAIGSNDMAGQGLLNKLLKIRTSVSAKRVIWLLPYARAQAYTVSSVAATFGDETLDLMRFRSEDNVHPLSYRDVALRLLR</sequence>
<dbReference type="AlphaFoldDB" id="A0A084E224"/>
<comment type="caution">
    <text evidence="1">The sequence shown here is derived from an EMBL/GenBank/DDBJ whole genome shotgun (WGS) entry which is preliminary data.</text>
</comment>
<dbReference type="Proteomes" id="UP000028534">
    <property type="component" value="Unassembled WGS sequence"/>
</dbReference>
<organism evidence="1 2">
    <name type="scientific">Sphingobium yanoikuyae</name>
    <name type="common">Sphingomonas yanoikuyae</name>
    <dbReference type="NCBI Taxonomy" id="13690"/>
    <lineage>
        <taxon>Bacteria</taxon>
        <taxon>Pseudomonadati</taxon>
        <taxon>Pseudomonadota</taxon>
        <taxon>Alphaproteobacteria</taxon>
        <taxon>Sphingomonadales</taxon>
        <taxon>Sphingomonadaceae</taxon>
        <taxon>Sphingobium</taxon>
    </lineage>
</organism>
<evidence type="ECO:0000313" key="2">
    <source>
        <dbReference type="Proteomes" id="UP000028534"/>
    </source>
</evidence>